<dbReference type="Gene3D" id="3.40.50.1820">
    <property type="entry name" value="alpha/beta hydrolase"/>
    <property type="match status" value="1"/>
</dbReference>
<reference evidence="2 3" key="1">
    <citation type="journal article" date="2016" name="Proc. Natl. Acad. Sci. U.S.A.">
        <title>Comparative genomics of biotechnologically important yeasts.</title>
        <authorList>
            <person name="Riley R."/>
            <person name="Haridas S."/>
            <person name="Wolfe K.H."/>
            <person name="Lopes M.R."/>
            <person name="Hittinger C.T."/>
            <person name="Goeker M."/>
            <person name="Salamov A.A."/>
            <person name="Wisecaver J.H."/>
            <person name="Long T.M."/>
            <person name="Calvey C.H."/>
            <person name="Aerts A.L."/>
            <person name="Barry K.W."/>
            <person name="Choi C."/>
            <person name="Clum A."/>
            <person name="Coughlan A.Y."/>
            <person name="Deshpande S."/>
            <person name="Douglass A.P."/>
            <person name="Hanson S.J."/>
            <person name="Klenk H.-P."/>
            <person name="LaButti K.M."/>
            <person name="Lapidus A."/>
            <person name="Lindquist E.A."/>
            <person name="Lipzen A.M."/>
            <person name="Meier-Kolthoff J.P."/>
            <person name="Ohm R.A."/>
            <person name="Otillar R.P."/>
            <person name="Pangilinan J.L."/>
            <person name="Peng Y."/>
            <person name="Rokas A."/>
            <person name="Rosa C.A."/>
            <person name="Scheuner C."/>
            <person name="Sibirny A.A."/>
            <person name="Slot J.C."/>
            <person name="Stielow J.B."/>
            <person name="Sun H."/>
            <person name="Kurtzman C.P."/>
            <person name="Blackwell M."/>
            <person name="Grigoriev I.V."/>
            <person name="Jeffries T.W."/>
        </authorList>
    </citation>
    <scope>NUCLEOTIDE SEQUENCE [LARGE SCALE GENOMIC DNA]</scope>
    <source>
        <strain evidence="3">ATCC 58044 / CBS 1984 / NCYC 433 / NRRL Y-366-8</strain>
    </source>
</reference>
<dbReference type="InterPro" id="IPR019436">
    <property type="entry name" value="Say1-like"/>
</dbReference>
<sequence length="334" mass="38684">MFTLNYWIQYYTTLPFTLLYNFVVRNKTFNYGLNKLRWIAKTGSYLDVRQNLNEKELKDILALLKKNEFPEISNEEYTSKARWIIKSKNLTKDSPILFFIHGGGFTLKAQKSQIRSTIKTYRALHNEDLSILLIDYQVAPESRFPTPIEEVFYVYHKLTEQDGYKNIIIMGDSAGANLASLVLYQVQNKLENFLKLKVKPNAAVLLSPWVDLAAEKKGSFIKNEQFDYISYEAVRYWGSLYTSEPENPLASPLKLAKWEGALPNKVFYQYGDGEVLLDMIEAFKDKIGVQSKDVHIEPNGTHIHQFVNYSKYSQEKFETTPFCNNLVAFLKTVV</sequence>
<dbReference type="STRING" id="683960.A0A1E3P5E7"/>
<dbReference type="RefSeq" id="XP_019039810.1">
    <property type="nucleotide sequence ID" value="XM_019184531.1"/>
</dbReference>
<dbReference type="GO" id="GO:0016787">
    <property type="term" value="F:hydrolase activity"/>
    <property type="evidence" value="ECO:0007669"/>
    <property type="project" value="UniProtKB-KW"/>
</dbReference>
<dbReference type="InterPro" id="IPR029058">
    <property type="entry name" value="AB_hydrolase_fold"/>
</dbReference>
<accession>A0A1E3P5E7</accession>
<organism evidence="2 3">
    <name type="scientific">Wickerhamomyces anomalus (strain ATCC 58044 / CBS 1984 / NCYC 433 / NRRL Y-366-8)</name>
    <name type="common">Yeast</name>
    <name type="synonym">Hansenula anomala</name>
    <dbReference type="NCBI Taxonomy" id="683960"/>
    <lineage>
        <taxon>Eukaryota</taxon>
        <taxon>Fungi</taxon>
        <taxon>Dikarya</taxon>
        <taxon>Ascomycota</taxon>
        <taxon>Saccharomycotina</taxon>
        <taxon>Saccharomycetes</taxon>
        <taxon>Phaffomycetales</taxon>
        <taxon>Wickerhamomycetaceae</taxon>
        <taxon>Wickerhamomyces</taxon>
    </lineage>
</organism>
<dbReference type="Proteomes" id="UP000094112">
    <property type="component" value="Unassembled WGS sequence"/>
</dbReference>
<proteinExistence type="predicted"/>
<dbReference type="AlphaFoldDB" id="A0A1E3P5E7"/>
<gene>
    <name evidence="2" type="ORF">WICANDRAFT_77283</name>
</gene>
<evidence type="ECO:0000256" key="1">
    <source>
        <dbReference type="ARBA" id="ARBA00022801"/>
    </source>
</evidence>
<dbReference type="SUPFAM" id="SSF53474">
    <property type="entry name" value="alpha/beta-Hydrolases"/>
    <property type="match status" value="1"/>
</dbReference>
<dbReference type="OrthoDB" id="2152029at2759"/>
<protein>
    <recommendedName>
        <fullName evidence="4">Alpha/beta hydrolase fold-3 domain-containing protein</fullName>
    </recommendedName>
</protein>
<name>A0A1E3P5E7_WICAA</name>
<dbReference type="PANTHER" id="PTHR48081">
    <property type="entry name" value="AB HYDROLASE SUPERFAMILY PROTEIN C4A8.06C"/>
    <property type="match status" value="1"/>
</dbReference>
<dbReference type="Pfam" id="PF10340">
    <property type="entry name" value="Say1_Mug180"/>
    <property type="match status" value="1"/>
</dbReference>
<dbReference type="PANTHER" id="PTHR48081:SF31">
    <property type="entry name" value="STERYL ACETYL HYDROLASE MUG81-RELATED"/>
    <property type="match status" value="1"/>
</dbReference>
<evidence type="ECO:0000313" key="3">
    <source>
        <dbReference type="Proteomes" id="UP000094112"/>
    </source>
</evidence>
<dbReference type="EMBL" id="KV454209">
    <property type="protein sequence ID" value="ODQ60603.1"/>
    <property type="molecule type" value="Genomic_DNA"/>
</dbReference>
<dbReference type="InterPro" id="IPR050300">
    <property type="entry name" value="GDXG_lipolytic_enzyme"/>
</dbReference>
<evidence type="ECO:0008006" key="4">
    <source>
        <dbReference type="Google" id="ProtNLM"/>
    </source>
</evidence>
<dbReference type="GeneID" id="30201777"/>
<keyword evidence="3" id="KW-1185">Reference proteome</keyword>
<keyword evidence="1" id="KW-0378">Hydrolase</keyword>
<evidence type="ECO:0000313" key="2">
    <source>
        <dbReference type="EMBL" id="ODQ60603.1"/>
    </source>
</evidence>